<keyword evidence="3" id="KW-0645">Protease</keyword>
<proteinExistence type="inferred from homology"/>
<dbReference type="AlphaFoldDB" id="A0AA36M0D6"/>
<dbReference type="Gene3D" id="3.40.630.20">
    <property type="entry name" value="Peptidase C15, pyroglutamyl peptidase I-like"/>
    <property type="match status" value="1"/>
</dbReference>
<dbReference type="PANTHER" id="PTHR23402:SF1">
    <property type="entry name" value="PYROGLUTAMYL-PEPTIDASE I"/>
    <property type="match status" value="1"/>
</dbReference>
<keyword evidence="2" id="KW-0963">Cytoplasm</keyword>
<evidence type="ECO:0008006" key="8">
    <source>
        <dbReference type="Google" id="ProtNLM"/>
    </source>
</evidence>
<dbReference type="GO" id="GO:0006508">
    <property type="term" value="P:proteolysis"/>
    <property type="evidence" value="ECO:0007669"/>
    <property type="project" value="UniProtKB-KW"/>
</dbReference>
<evidence type="ECO:0000313" key="6">
    <source>
        <dbReference type="EMBL" id="CAJ0594948.1"/>
    </source>
</evidence>
<dbReference type="GO" id="GO:0016920">
    <property type="term" value="F:pyroglutamyl-peptidase activity"/>
    <property type="evidence" value="ECO:0007669"/>
    <property type="project" value="InterPro"/>
</dbReference>
<dbReference type="Proteomes" id="UP001176961">
    <property type="component" value="Unassembled WGS sequence"/>
</dbReference>
<dbReference type="InterPro" id="IPR036440">
    <property type="entry name" value="Peptidase_C15-like_sf"/>
</dbReference>
<evidence type="ECO:0000256" key="5">
    <source>
        <dbReference type="ARBA" id="ARBA00022807"/>
    </source>
</evidence>
<reference evidence="6" key="1">
    <citation type="submission" date="2023-07" db="EMBL/GenBank/DDBJ databases">
        <authorList>
            <consortium name="CYATHOMIX"/>
        </authorList>
    </citation>
    <scope>NUCLEOTIDE SEQUENCE</scope>
    <source>
        <strain evidence="6">N/A</strain>
    </source>
</reference>
<evidence type="ECO:0000256" key="4">
    <source>
        <dbReference type="ARBA" id="ARBA00022801"/>
    </source>
</evidence>
<evidence type="ECO:0000256" key="1">
    <source>
        <dbReference type="ARBA" id="ARBA00006641"/>
    </source>
</evidence>
<keyword evidence="5" id="KW-0788">Thiol protease</keyword>
<evidence type="ECO:0000256" key="3">
    <source>
        <dbReference type="ARBA" id="ARBA00022670"/>
    </source>
</evidence>
<keyword evidence="7" id="KW-1185">Reference proteome</keyword>
<organism evidence="6 7">
    <name type="scientific">Cylicocyclus nassatus</name>
    <name type="common">Nematode worm</name>
    <dbReference type="NCBI Taxonomy" id="53992"/>
    <lineage>
        <taxon>Eukaryota</taxon>
        <taxon>Metazoa</taxon>
        <taxon>Ecdysozoa</taxon>
        <taxon>Nematoda</taxon>
        <taxon>Chromadorea</taxon>
        <taxon>Rhabditida</taxon>
        <taxon>Rhabditina</taxon>
        <taxon>Rhabditomorpha</taxon>
        <taxon>Strongyloidea</taxon>
        <taxon>Strongylidae</taxon>
        <taxon>Cylicocyclus</taxon>
    </lineage>
</organism>
<accession>A0AA36M0D6</accession>
<dbReference type="EMBL" id="CATQJL010000112">
    <property type="protein sequence ID" value="CAJ0594948.1"/>
    <property type="molecule type" value="Genomic_DNA"/>
</dbReference>
<protein>
    <recommendedName>
        <fullName evidence="8">Pyroglutamyl-peptidase I</fullName>
    </recommendedName>
</protein>
<evidence type="ECO:0000313" key="7">
    <source>
        <dbReference type="Proteomes" id="UP001176961"/>
    </source>
</evidence>
<dbReference type="InterPro" id="IPR010381">
    <property type="entry name" value="PgaPase_1"/>
</dbReference>
<dbReference type="InterPro" id="IPR000816">
    <property type="entry name" value="Peptidase_C15"/>
</dbReference>
<dbReference type="PANTHER" id="PTHR23402">
    <property type="entry name" value="PROTEASE FAMILY C15 PYROGLUTAMYL-PEPTIDASE I-RELATED"/>
    <property type="match status" value="1"/>
</dbReference>
<comment type="caution">
    <text evidence="6">The sequence shown here is derived from an EMBL/GenBank/DDBJ whole genome shotgun (WGS) entry which is preliminary data.</text>
</comment>
<keyword evidence="4" id="KW-0378">Hydrolase</keyword>
<name>A0AA36M0D6_CYLNA</name>
<dbReference type="SUPFAM" id="SSF53182">
    <property type="entry name" value="Pyrrolidone carboxyl peptidase (pyroglutamate aminopeptidase)"/>
    <property type="match status" value="1"/>
</dbReference>
<comment type="similarity">
    <text evidence="1">Belongs to the peptidase C15 family.</text>
</comment>
<gene>
    <name evidence="6" type="ORF">CYNAS_LOCUS6931</name>
</gene>
<sequence>MTAGDVVVVTGFTAFQGFTENPSSDIVDLLEKKKIPAFDGKLVTAKMDVVYEEVEETVNKLWEKKPKLVVHLGVHGGDRHIKLENRSFGKGYTKYDVRGCVPKNNVCPGYSRRSSPTLYTSINCAAIAAQVSNEIKCEDLAITDSDDPGRYLCAYSYYLSLSHDKSRSLFIHVPEFDEVCTLEVVTEAIQKIILAILKTLN</sequence>
<dbReference type="InterPro" id="IPR016125">
    <property type="entry name" value="Peptidase_C15-like"/>
</dbReference>
<evidence type="ECO:0000256" key="2">
    <source>
        <dbReference type="ARBA" id="ARBA00022490"/>
    </source>
</evidence>
<dbReference type="GO" id="GO:0005829">
    <property type="term" value="C:cytosol"/>
    <property type="evidence" value="ECO:0007669"/>
    <property type="project" value="InterPro"/>
</dbReference>
<dbReference type="Pfam" id="PF06162">
    <property type="entry name" value="PgaPase_1"/>
    <property type="match status" value="1"/>
</dbReference>
<dbReference type="PRINTS" id="PR00706">
    <property type="entry name" value="PYROGLUPTASE"/>
</dbReference>